<dbReference type="EMBL" id="KI964685">
    <property type="protein sequence ID" value="EUC30854.1"/>
    <property type="molecule type" value="Genomic_DNA"/>
</dbReference>
<sequence>MDARSIVACNNIETEESNGGYQLSQGSVVLDGSDSPFIQPGMTGQESANLLSASVLHKQSQHHSMLLKSNISDPTSKLIKYTPAAYRHDPTHSTGPHTFRNEANPELNFLPVHT</sequence>
<gene>
    <name evidence="2" type="ORF">COCCADRAFT_38979</name>
</gene>
<dbReference type="OrthoDB" id="3692472at2759"/>
<protein>
    <submittedName>
        <fullName evidence="2">Uncharacterized protein</fullName>
    </submittedName>
</protein>
<dbReference type="GeneID" id="19148890"/>
<feature type="region of interest" description="Disordered" evidence="1">
    <location>
        <begin position="86"/>
        <end position="114"/>
    </location>
</feature>
<keyword evidence="3" id="KW-1185">Reference proteome</keyword>
<evidence type="ECO:0000313" key="2">
    <source>
        <dbReference type="EMBL" id="EUC30854.1"/>
    </source>
</evidence>
<dbReference type="RefSeq" id="XP_007714855.1">
    <property type="nucleotide sequence ID" value="XM_007716665.1"/>
</dbReference>
<reference evidence="2 3" key="1">
    <citation type="journal article" date="2013" name="PLoS Genet.">
        <title>Comparative genome structure, secondary metabolite, and effector coding capacity across Cochliobolus pathogens.</title>
        <authorList>
            <person name="Condon B.J."/>
            <person name="Leng Y."/>
            <person name="Wu D."/>
            <person name="Bushley K.E."/>
            <person name="Ohm R.A."/>
            <person name="Otillar R."/>
            <person name="Martin J."/>
            <person name="Schackwitz W."/>
            <person name="Grimwood J."/>
            <person name="MohdZainudin N."/>
            <person name="Xue C."/>
            <person name="Wang R."/>
            <person name="Manning V.A."/>
            <person name="Dhillon B."/>
            <person name="Tu Z.J."/>
            <person name="Steffenson B.J."/>
            <person name="Salamov A."/>
            <person name="Sun H."/>
            <person name="Lowry S."/>
            <person name="LaButti K."/>
            <person name="Han J."/>
            <person name="Copeland A."/>
            <person name="Lindquist E."/>
            <person name="Barry K."/>
            <person name="Schmutz J."/>
            <person name="Baker S.E."/>
            <person name="Ciuffetti L.M."/>
            <person name="Grigoriev I.V."/>
            <person name="Zhong S."/>
            <person name="Turgeon B.G."/>
        </authorList>
    </citation>
    <scope>NUCLEOTIDE SEQUENCE [LARGE SCALE GENOMIC DNA]</scope>
    <source>
        <strain evidence="2 3">26-R-13</strain>
    </source>
</reference>
<dbReference type="AlphaFoldDB" id="W6Y6J7"/>
<dbReference type="KEGG" id="bze:COCCADRAFT_38979"/>
<accession>W6Y6J7</accession>
<dbReference type="HOGENOM" id="CLU_2120680_0_0_1"/>
<evidence type="ECO:0000256" key="1">
    <source>
        <dbReference type="SAM" id="MobiDB-lite"/>
    </source>
</evidence>
<evidence type="ECO:0000313" key="3">
    <source>
        <dbReference type="Proteomes" id="UP000053841"/>
    </source>
</evidence>
<dbReference type="Proteomes" id="UP000053841">
    <property type="component" value="Unassembled WGS sequence"/>
</dbReference>
<name>W6Y6J7_COCC2</name>
<proteinExistence type="predicted"/>
<organism evidence="2 3">
    <name type="scientific">Cochliobolus carbonum (strain 26-R-13)</name>
    <name type="common">Maize leaf spot fungus</name>
    <name type="synonym">Bipolaris zeicola</name>
    <dbReference type="NCBI Taxonomy" id="930089"/>
    <lineage>
        <taxon>Eukaryota</taxon>
        <taxon>Fungi</taxon>
        <taxon>Dikarya</taxon>
        <taxon>Ascomycota</taxon>
        <taxon>Pezizomycotina</taxon>
        <taxon>Dothideomycetes</taxon>
        <taxon>Pleosporomycetidae</taxon>
        <taxon>Pleosporales</taxon>
        <taxon>Pleosporineae</taxon>
        <taxon>Pleosporaceae</taxon>
        <taxon>Bipolaris</taxon>
    </lineage>
</organism>